<evidence type="ECO:0000313" key="2">
    <source>
        <dbReference type="EMBL" id="QBI00076.1"/>
    </source>
</evidence>
<dbReference type="AlphaFoldDB" id="A0A411WTH1"/>
<dbReference type="EMBL" id="BMWV01000017">
    <property type="protein sequence ID" value="GGY63818.1"/>
    <property type="molecule type" value="Genomic_DNA"/>
</dbReference>
<reference evidence="1" key="1">
    <citation type="journal article" date="2014" name="Int. J. Syst. Evol. Microbiol.">
        <title>Complete genome sequence of Corynebacterium casei LMG S-19264T (=DSM 44701T), isolated from a smear-ripened cheese.</title>
        <authorList>
            <consortium name="US DOE Joint Genome Institute (JGI-PGF)"/>
            <person name="Walter F."/>
            <person name="Albersmeier A."/>
            <person name="Kalinowski J."/>
            <person name="Ruckert C."/>
        </authorList>
    </citation>
    <scope>NUCLEOTIDE SEQUENCE</scope>
    <source>
        <strain evidence="1">KCTC 12343</strain>
    </source>
</reference>
<evidence type="ECO:0000313" key="3">
    <source>
        <dbReference type="Proteomes" id="UP000292307"/>
    </source>
</evidence>
<evidence type="ECO:0000313" key="4">
    <source>
        <dbReference type="Proteomes" id="UP000628442"/>
    </source>
</evidence>
<dbReference type="Proteomes" id="UP000292307">
    <property type="component" value="Chromosome"/>
</dbReference>
<accession>A0A411WTH1</accession>
<organism evidence="1 4">
    <name type="scientific">Pseudoduganella albidiflava</name>
    <dbReference type="NCBI Taxonomy" id="321983"/>
    <lineage>
        <taxon>Bacteria</taxon>
        <taxon>Pseudomonadati</taxon>
        <taxon>Pseudomonadota</taxon>
        <taxon>Betaproteobacteria</taxon>
        <taxon>Burkholderiales</taxon>
        <taxon>Oxalobacteraceae</taxon>
        <taxon>Telluria group</taxon>
        <taxon>Pseudoduganella</taxon>
    </lineage>
</organism>
<evidence type="ECO:0000313" key="1">
    <source>
        <dbReference type="EMBL" id="GGY63818.1"/>
    </source>
</evidence>
<reference evidence="2 3" key="2">
    <citation type="submission" date="2019-02" db="EMBL/GenBank/DDBJ databases">
        <title>Draft Genome Sequences of Six Type Strains of the Genus Massilia.</title>
        <authorList>
            <person name="Miess H."/>
            <person name="Frediansyhah A."/>
            <person name="Gross H."/>
        </authorList>
    </citation>
    <scope>NUCLEOTIDE SEQUENCE [LARGE SCALE GENOMIC DNA]</scope>
    <source>
        <strain evidence="2 3">DSM 17472</strain>
    </source>
</reference>
<gene>
    <name evidence="2" type="ORF">EYF70_03865</name>
    <name evidence="1" type="ORF">GCM10007387_52880</name>
</gene>
<protein>
    <submittedName>
        <fullName evidence="1">Uncharacterized protein</fullName>
    </submittedName>
</protein>
<dbReference type="EMBL" id="CP036401">
    <property type="protein sequence ID" value="QBI00076.1"/>
    <property type="molecule type" value="Genomic_DNA"/>
</dbReference>
<reference evidence="1" key="3">
    <citation type="submission" date="2022-12" db="EMBL/GenBank/DDBJ databases">
        <authorList>
            <person name="Sun Q."/>
            <person name="Kim S."/>
        </authorList>
    </citation>
    <scope>NUCLEOTIDE SEQUENCE</scope>
    <source>
        <strain evidence="1">KCTC 12343</strain>
    </source>
</reference>
<keyword evidence="3" id="KW-1185">Reference proteome</keyword>
<sequence length="59" mass="6652">MSKFDRLEWTQKVAALNERIRGFQANPSQEQLELAINELRAYADAASAGMEIPPRFIAS</sequence>
<dbReference type="RefSeq" id="WP_131144221.1">
    <property type="nucleotide sequence ID" value="NZ_BMWV01000017.1"/>
</dbReference>
<dbReference type="Proteomes" id="UP000628442">
    <property type="component" value="Unassembled WGS sequence"/>
</dbReference>
<proteinExistence type="predicted"/>
<dbReference type="OrthoDB" id="8779278at2"/>
<name>A0A411WTH1_9BURK</name>